<keyword evidence="2" id="KW-0175">Coiled coil</keyword>
<evidence type="ECO:0000313" key="4">
    <source>
        <dbReference type="EMBL" id="RMZ53337.1"/>
    </source>
</evidence>
<dbReference type="InterPro" id="IPR027120">
    <property type="entry name" value="Smc2_ABC"/>
</dbReference>
<dbReference type="InterPro" id="IPR003395">
    <property type="entry name" value="RecF/RecN/SMC_N"/>
</dbReference>
<dbReference type="InterPro" id="IPR027417">
    <property type="entry name" value="P-loop_NTPase"/>
</dbReference>
<accession>A0A3M7KSK2</accession>
<feature type="domain" description="RecF/RecN/SMC N-terminal" evidence="3">
    <location>
        <begin position="28"/>
        <end position="81"/>
    </location>
</feature>
<comment type="caution">
    <text evidence="4">The sequence shown here is derived from an EMBL/GenBank/DDBJ whole genome shotgun (WGS) entry which is preliminary data.</text>
</comment>
<dbReference type="PANTHER" id="PTHR43977">
    <property type="entry name" value="STRUCTURAL MAINTENANCE OF CHROMOSOMES PROTEIN 3"/>
    <property type="match status" value="1"/>
</dbReference>
<feature type="domain" description="RecF/RecN/SMC N-terminal" evidence="3">
    <location>
        <begin position="104"/>
        <end position="676"/>
    </location>
</feature>
<feature type="non-terminal residue" evidence="4">
    <location>
        <position position="1"/>
    </location>
</feature>
<protein>
    <recommendedName>
        <fullName evidence="3">RecF/RecN/SMC N-terminal domain-containing protein</fullName>
    </recommendedName>
</protein>
<dbReference type="Gene3D" id="3.40.50.300">
    <property type="entry name" value="P-loop containing nucleotide triphosphate hydrolases"/>
    <property type="match status" value="2"/>
</dbReference>
<evidence type="ECO:0000256" key="1">
    <source>
        <dbReference type="ARBA" id="ARBA00023306"/>
    </source>
</evidence>
<feature type="non-terminal residue" evidence="4">
    <location>
        <position position="698"/>
    </location>
</feature>
<dbReference type="SUPFAM" id="SSF52540">
    <property type="entry name" value="P-loop containing nucleoside triphosphate hydrolases"/>
    <property type="match status" value="1"/>
</dbReference>
<dbReference type="FunFam" id="3.40.50.300:FF:000385">
    <property type="entry name" value="Structural maintenance of chromosomes 2"/>
    <property type="match status" value="1"/>
</dbReference>
<dbReference type="Pfam" id="PF02463">
    <property type="entry name" value="SMC_N"/>
    <property type="match status" value="2"/>
</dbReference>
<dbReference type="CDD" id="cd03273">
    <property type="entry name" value="ABC_SMC2_euk"/>
    <property type="match status" value="1"/>
</dbReference>
<proteinExistence type="predicted"/>
<dbReference type="Proteomes" id="UP000279271">
    <property type="component" value="Unassembled WGS sequence"/>
</dbReference>
<feature type="coiled-coil region" evidence="2">
    <location>
        <begin position="480"/>
        <end position="546"/>
    </location>
</feature>
<dbReference type="GO" id="GO:0005524">
    <property type="term" value="F:ATP binding"/>
    <property type="evidence" value="ECO:0007669"/>
    <property type="project" value="InterPro"/>
</dbReference>
<reference evidence="5" key="1">
    <citation type="journal article" date="2018" name="Algal Res.">
        <title>Characterization of plant carbon substrate utilization by Auxenochlorella protothecoides.</title>
        <authorList>
            <person name="Vogler B.W."/>
            <person name="Starkenburg S.R."/>
            <person name="Sudasinghe N."/>
            <person name="Schambach J.Y."/>
            <person name="Rollin J.A."/>
            <person name="Pattathil S."/>
            <person name="Barry A.N."/>
        </authorList>
    </citation>
    <scope>NUCLEOTIDE SEQUENCE [LARGE SCALE GENOMIC DNA]</scope>
    <source>
        <strain evidence="5">UTEX 25</strain>
    </source>
</reference>
<gene>
    <name evidence="4" type="ORF">APUTEX25_004825</name>
</gene>
<feature type="coiled-coil region" evidence="2">
    <location>
        <begin position="294"/>
        <end position="328"/>
    </location>
</feature>
<feature type="coiled-coil region" evidence="2">
    <location>
        <begin position="372"/>
        <end position="437"/>
    </location>
</feature>
<organism evidence="4 5">
    <name type="scientific">Auxenochlorella protothecoides</name>
    <name type="common">Green microalga</name>
    <name type="synonym">Chlorella protothecoides</name>
    <dbReference type="NCBI Taxonomy" id="3075"/>
    <lineage>
        <taxon>Eukaryota</taxon>
        <taxon>Viridiplantae</taxon>
        <taxon>Chlorophyta</taxon>
        <taxon>core chlorophytes</taxon>
        <taxon>Trebouxiophyceae</taxon>
        <taxon>Chlorellales</taxon>
        <taxon>Chlorellaceae</taxon>
        <taxon>Auxenochlorella</taxon>
    </lineage>
</organism>
<dbReference type="GO" id="GO:0016887">
    <property type="term" value="F:ATP hydrolysis activity"/>
    <property type="evidence" value="ECO:0007669"/>
    <property type="project" value="InterPro"/>
</dbReference>
<keyword evidence="1" id="KW-0131">Cell cycle</keyword>
<name>A0A3M7KSK2_AUXPR</name>
<evidence type="ECO:0000259" key="3">
    <source>
        <dbReference type="Pfam" id="PF02463"/>
    </source>
</evidence>
<dbReference type="EMBL" id="QOKY01000198">
    <property type="protein sequence ID" value="RMZ53337.1"/>
    <property type="molecule type" value="Genomic_DNA"/>
</dbReference>
<evidence type="ECO:0000256" key="2">
    <source>
        <dbReference type="SAM" id="Coils"/>
    </source>
</evidence>
<dbReference type="AlphaFoldDB" id="A0A3M7KSK2"/>
<sequence>AVVRQACEERGDFSVSRAGRAPRTLDMHIKEITVDGFKSYAQRVVIPGFDPQFNAITGLNGSGKSNILDSICFVLGIQNLQQASPGDGGEDILAMDGIPYLHCRVRASNLTDLVYKQGLAGVTKATVSIVFDNAAKDRSPVGYDHLDEITVTRQLVIGGRSKYLINGRVAEPSRVQNLFHSVQLNVNNPHFLIMQGRITKVLNMKPPEILGLIEEAAGTKMYEGKKQAALRTLDKKQVKLEEINRVLTEDIMPALNKLRGEKAAYMEWQHASSSLERLRHFCVAHRYVEAERSQKRGQADIDALIADMKELEAKGAALQQALKDRDDDIAGLQTEKDLQSSGEVRELTAAVDALSKRLVTETSTWKHAKESLAQEQGELARLEAALADLGEAELAARLEAAQIAAAKKARALVEEEIAELSTKMRKLLARIDADKKRMGESGDLQQRLEKEYPWIPSEREHFGRPGTDYDFAARDPEEAYAEYEAACKTLESMNKRVNKKVMAMFDKAEAEYGELKRKRDVVEGDKRKIQEVMEELDEKKRAALETTWHKVNGDFGAIFSTLLPGTSAKLEPPEGETFLQGLEVRVAFGGVWKESLSELSGGQKSLLALSLILAMLLFKPAPIYILDEVDAALDLSHTQNIGRMIKTHFPQSQFIVVSLKEGMFNNANVLFRTKFVDGVSNVSRTVNKPTEARRVEDR</sequence>
<dbReference type="GO" id="GO:0051276">
    <property type="term" value="P:chromosome organization"/>
    <property type="evidence" value="ECO:0007669"/>
    <property type="project" value="UniProtKB-ARBA"/>
</dbReference>
<evidence type="ECO:0000313" key="5">
    <source>
        <dbReference type="Proteomes" id="UP000279271"/>
    </source>
</evidence>